<proteinExistence type="predicted"/>
<dbReference type="InterPro" id="IPR050109">
    <property type="entry name" value="HTH-type_TetR-like_transc_reg"/>
</dbReference>
<keyword evidence="7" id="KW-1185">Reference proteome</keyword>
<dbReference type="SUPFAM" id="SSF46689">
    <property type="entry name" value="Homeodomain-like"/>
    <property type="match status" value="1"/>
</dbReference>
<evidence type="ECO:0000256" key="3">
    <source>
        <dbReference type="ARBA" id="ARBA00023163"/>
    </source>
</evidence>
<dbReference type="Gene3D" id="1.10.357.10">
    <property type="entry name" value="Tetracycline Repressor, domain 2"/>
    <property type="match status" value="1"/>
</dbReference>
<dbReference type="PROSITE" id="PS50977">
    <property type="entry name" value="HTH_TETR_2"/>
    <property type="match status" value="1"/>
</dbReference>
<evidence type="ECO:0000256" key="4">
    <source>
        <dbReference type="PROSITE-ProRule" id="PRU00335"/>
    </source>
</evidence>
<dbReference type="GO" id="GO:0000976">
    <property type="term" value="F:transcription cis-regulatory region binding"/>
    <property type="evidence" value="ECO:0007669"/>
    <property type="project" value="TreeGrafter"/>
</dbReference>
<evidence type="ECO:0000313" key="7">
    <source>
        <dbReference type="Proteomes" id="UP001164390"/>
    </source>
</evidence>
<dbReference type="AlphaFoldDB" id="A0AA46TK71"/>
<sequence length="256" mass="28560">MTTEYSGSGDLQRTLDLMWGTTAAPSRGPRPGLSVERIVDVAIGVADAEGLPAVSMRRIASDLGIGAMGLYRYVPGKSELVDLMLDAVQRGIPDPYPLGDDWRSRLRVVTQNLIAHYRDHRWLLQVSQARPLMGPESIRTYDDALRCMDGIGLTDHEMAWTVAMLDSLARGASQWVVEYKEAADRTGISDDDWWATQMPYIERAMADGKHETMARVVANDPYEDDTDFVIDRALDGIAALITDRPPRYELPPIQRL</sequence>
<gene>
    <name evidence="6" type="ORF">L0C25_06925</name>
</gene>
<protein>
    <submittedName>
        <fullName evidence="6">TetR/AcrR family transcriptional regulator</fullName>
    </submittedName>
</protein>
<feature type="domain" description="HTH tetR-type" evidence="5">
    <location>
        <begin position="32"/>
        <end position="92"/>
    </location>
</feature>
<evidence type="ECO:0000256" key="2">
    <source>
        <dbReference type="ARBA" id="ARBA00023125"/>
    </source>
</evidence>
<evidence type="ECO:0000313" key="6">
    <source>
        <dbReference type="EMBL" id="UYM06801.1"/>
    </source>
</evidence>
<dbReference type="SUPFAM" id="SSF48498">
    <property type="entry name" value="Tetracyclin repressor-like, C-terminal domain"/>
    <property type="match status" value="1"/>
</dbReference>
<dbReference type="EMBL" id="CP094970">
    <property type="protein sequence ID" value="UYM06801.1"/>
    <property type="molecule type" value="Genomic_DNA"/>
</dbReference>
<accession>A0AA46TK71</accession>
<keyword evidence="1" id="KW-0805">Transcription regulation</keyword>
<dbReference type="InterPro" id="IPR004111">
    <property type="entry name" value="Repressor_TetR_C"/>
</dbReference>
<dbReference type="Gene3D" id="1.10.10.60">
    <property type="entry name" value="Homeodomain-like"/>
    <property type="match status" value="1"/>
</dbReference>
<dbReference type="Pfam" id="PF00440">
    <property type="entry name" value="TetR_N"/>
    <property type="match status" value="1"/>
</dbReference>
<evidence type="ECO:0000259" key="5">
    <source>
        <dbReference type="PROSITE" id="PS50977"/>
    </source>
</evidence>
<dbReference type="Proteomes" id="UP001164390">
    <property type="component" value="Chromosome"/>
</dbReference>
<dbReference type="PANTHER" id="PTHR30055:SF151">
    <property type="entry name" value="TRANSCRIPTIONAL REGULATORY PROTEIN"/>
    <property type="match status" value="1"/>
</dbReference>
<reference evidence="6" key="1">
    <citation type="submission" date="2022-01" db="EMBL/GenBank/DDBJ databases">
        <title>Nocardioidaceae gen. sp. A5X3R13.</title>
        <authorList>
            <person name="Lopez Marin M.A."/>
            <person name="Uhlik O."/>
        </authorList>
    </citation>
    <scope>NUCLEOTIDE SEQUENCE</scope>
    <source>
        <strain evidence="6">A5X3R13</strain>
    </source>
</reference>
<keyword evidence="3" id="KW-0804">Transcription</keyword>
<dbReference type="KEGG" id="sgrg:L0C25_06925"/>
<name>A0AA46TK71_9ACTN</name>
<dbReference type="GO" id="GO:0003700">
    <property type="term" value="F:DNA-binding transcription factor activity"/>
    <property type="evidence" value="ECO:0007669"/>
    <property type="project" value="TreeGrafter"/>
</dbReference>
<dbReference type="InterPro" id="IPR001647">
    <property type="entry name" value="HTH_TetR"/>
</dbReference>
<dbReference type="PANTHER" id="PTHR30055">
    <property type="entry name" value="HTH-TYPE TRANSCRIPTIONAL REGULATOR RUTR"/>
    <property type="match status" value="1"/>
</dbReference>
<evidence type="ECO:0000256" key="1">
    <source>
        <dbReference type="ARBA" id="ARBA00023015"/>
    </source>
</evidence>
<organism evidence="6 7">
    <name type="scientific">Solicola gregarius</name>
    <dbReference type="NCBI Taxonomy" id="2908642"/>
    <lineage>
        <taxon>Bacteria</taxon>
        <taxon>Bacillati</taxon>
        <taxon>Actinomycetota</taxon>
        <taxon>Actinomycetes</taxon>
        <taxon>Propionibacteriales</taxon>
        <taxon>Nocardioidaceae</taxon>
        <taxon>Solicola</taxon>
    </lineage>
</organism>
<dbReference type="InterPro" id="IPR036271">
    <property type="entry name" value="Tet_transcr_reg_TetR-rel_C_sf"/>
</dbReference>
<feature type="DNA-binding region" description="H-T-H motif" evidence="4">
    <location>
        <begin position="55"/>
        <end position="74"/>
    </location>
</feature>
<dbReference type="InterPro" id="IPR009057">
    <property type="entry name" value="Homeodomain-like_sf"/>
</dbReference>
<keyword evidence="2 4" id="KW-0238">DNA-binding</keyword>
<dbReference type="GO" id="GO:0045892">
    <property type="term" value="P:negative regulation of DNA-templated transcription"/>
    <property type="evidence" value="ECO:0007669"/>
    <property type="project" value="InterPro"/>
</dbReference>
<dbReference type="Pfam" id="PF02909">
    <property type="entry name" value="TetR_C_1"/>
    <property type="match status" value="1"/>
</dbReference>
<dbReference type="RefSeq" id="WP_271635723.1">
    <property type="nucleotide sequence ID" value="NZ_CP094970.1"/>
</dbReference>